<name>A0ABX4YID5_9LEPT</name>
<dbReference type="InterPro" id="IPR015421">
    <property type="entry name" value="PyrdxlP-dep_Trfase_major"/>
</dbReference>
<evidence type="ECO:0000256" key="8">
    <source>
        <dbReference type="ARBA" id="ARBA00050776"/>
    </source>
</evidence>
<proteinExistence type="inferred from homology"/>
<sequence>MKRIKYFDYNATHPPYPGLLFTVINEYEADFFNPSGPTRFSLGRQGKIEEARKILAKLTGKDTKGFVFCSTGTEANYLLAIWAKSLVKTIAYLSPYEHSSFYEAFESAGIPYEKFLGNKSGLVSPQEIEEKLTNKPGPVFIIHAGNESGVVQPLDEIAGLCDKFGERLFSDTMQSFGKISVPFKALSGFTFSGHKIGGGLGTSVLWFDPGLTAKAGLFRGGNQENGFRAGTENSPAIIALSEAAKLQFSQMNERNTKLLRFKEKIESAFKQAGAEIVAESSPRLPSTTFCILPTEDLDFFMMGMEERGFALSTGSSCKSRSREPAPSLLEMGYTKEEALRAVRISTGSFTTEEEVDDLIQACSEVLKLIL</sequence>
<keyword evidence="10" id="KW-0032">Aminotransferase</keyword>
<evidence type="ECO:0000256" key="6">
    <source>
        <dbReference type="ARBA" id="ARBA00023004"/>
    </source>
</evidence>
<dbReference type="InterPro" id="IPR016454">
    <property type="entry name" value="Cysteine_dSase"/>
</dbReference>
<keyword evidence="7" id="KW-0411">Iron-sulfur</keyword>
<evidence type="ECO:0000313" key="11">
    <source>
        <dbReference type="Proteomes" id="UP000094669"/>
    </source>
</evidence>
<evidence type="ECO:0000256" key="4">
    <source>
        <dbReference type="ARBA" id="ARBA00022723"/>
    </source>
</evidence>
<dbReference type="RefSeq" id="WP_010419162.1">
    <property type="nucleotide sequence ID" value="NZ_MCRM02000010.1"/>
</dbReference>
<evidence type="ECO:0000256" key="2">
    <source>
        <dbReference type="ARBA" id="ARBA00006490"/>
    </source>
</evidence>
<evidence type="ECO:0000259" key="9">
    <source>
        <dbReference type="Pfam" id="PF00266"/>
    </source>
</evidence>
<dbReference type="EMBL" id="MCRM02000010">
    <property type="protein sequence ID" value="PNV74939.1"/>
    <property type="molecule type" value="Genomic_DNA"/>
</dbReference>
<keyword evidence="11" id="KW-1185">Reference proteome</keyword>
<evidence type="ECO:0000256" key="3">
    <source>
        <dbReference type="ARBA" id="ARBA00022679"/>
    </source>
</evidence>
<keyword evidence="5" id="KW-0663">Pyridoxal phosphate</keyword>
<dbReference type="InterPro" id="IPR000192">
    <property type="entry name" value="Aminotrans_V_dom"/>
</dbReference>
<dbReference type="InterPro" id="IPR015424">
    <property type="entry name" value="PyrdxlP-dep_Trfase"/>
</dbReference>
<dbReference type="PANTHER" id="PTHR11601:SF34">
    <property type="entry name" value="CYSTEINE DESULFURASE"/>
    <property type="match status" value="1"/>
</dbReference>
<keyword evidence="6" id="KW-0408">Iron</keyword>
<organism evidence="10 11">
    <name type="scientific">Leptospira inadai serovar Lyme</name>
    <dbReference type="NCBI Taxonomy" id="293084"/>
    <lineage>
        <taxon>Bacteria</taxon>
        <taxon>Pseudomonadati</taxon>
        <taxon>Spirochaetota</taxon>
        <taxon>Spirochaetia</taxon>
        <taxon>Leptospirales</taxon>
        <taxon>Leptospiraceae</taxon>
        <taxon>Leptospira</taxon>
    </lineage>
</organism>
<dbReference type="InterPro" id="IPR015422">
    <property type="entry name" value="PyrdxlP-dep_Trfase_small"/>
</dbReference>
<keyword evidence="3" id="KW-0808">Transferase</keyword>
<dbReference type="GO" id="GO:0008483">
    <property type="term" value="F:transaminase activity"/>
    <property type="evidence" value="ECO:0007669"/>
    <property type="project" value="UniProtKB-KW"/>
</dbReference>
<feature type="domain" description="Aminotransferase class V" evidence="9">
    <location>
        <begin position="6"/>
        <end position="358"/>
    </location>
</feature>
<comment type="caution">
    <text evidence="10">The sequence shown here is derived from an EMBL/GenBank/DDBJ whole genome shotgun (WGS) entry which is preliminary data.</text>
</comment>
<gene>
    <name evidence="10" type="ORF">BES34_011195</name>
</gene>
<comment type="similarity">
    <text evidence="2">Belongs to the class-V pyridoxal-phosphate-dependent aminotransferase family. NifS/IscS subfamily.</text>
</comment>
<protein>
    <submittedName>
        <fullName evidence="10">Aminotransferase class V-fold PLP-dependent enzyme</fullName>
    </submittedName>
</protein>
<evidence type="ECO:0000256" key="5">
    <source>
        <dbReference type="ARBA" id="ARBA00022898"/>
    </source>
</evidence>
<accession>A0ABX4YID5</accession>
<dbReference type="Gene3D" id="1.10.260.50">
    <property type="match status" value="1"/>
</dbReference>
<dbReference type="Gene3D" id="3.40.640.10">
    <property type="entry name" value="Type I PLP-dependent aspartate aminotransferase-like (Major domain)"/>
    <property type="match status" value="1"/>
</dbReference>
<evidence type="ECO:0000313" key="10">
    <source>
        <dbReference type="EMBL" id="PNV74939.1"/>
    </source>
</evidence>
<dbReference type="PIRSF" id="PIRSF005572">
    <property type="entry name" value="NifS"/>
    <property type="match status" value="1"/>
</dbReference>
<dbReference type="Gene3D" id="3.90.1150.10">
    <property type="entry name" value="Aspartate Aminotransferase, domain 1"/>
    <property type="match status" value="1"/>
</dbReference>
<evidence type="ECO:0000256" key="1">
    <source>
        <dbReference type="ARBA" id="ARBA00001933"/>
    </source>
</evidence>
<dbReference type="SUPFAM" id="SSF53383">
    <property type="entry name" value="PLP-dependent transferases"/>
    <property type="match status" value="1"/>
</dbReference>
<keyword evidence="4" id="KW-0479">Metal-binding</keyword>
<comment type="cofactor">
    <cofactor evidence="1">
        <name>pyridoxal 5'-phosphate</name>
        <dbReference type="ChEBI" id="CHEBI:597326"/>
    </cofactor>
</comment>
<dbReference type="Proteomes" id="UP000094669">
    <property type="component" value="Unassembled WGS sequence"/>
</dbReference>
<dbReference type="Pfam" id="PF00266">
    <property type="entry name" value="Aminotran_5"/>
    <property type="match status" value="1"/>
</dbReference>
<comment type="catalytic activity">
    <reaction evidence="8">
        <text>(sulfur carrier)-H + L-cysteine = (sulfur carrier)-SH + L-alanine</text>
        <dbReference type="Rhea" id="RHEA:43892"/>
        <dbReference type="Rhea" id="RHEA-COMP:14737"/>
        <dbReference type="Rhea" id="RHEA-COMP:14739"/>
        <dbReference type="ChEBI" id="CHEBI:29917"/>
        <dbReference type="ChEBI" id="CHEBI:35235"/>
        <dbReference type="ChEBI" id="CHEBI:57972"/>
        <dbReference type="ChEBI" id="CHEBI:64428"/>
        <dbReference type="EC" id="2.8.1.7"/>
    </reaction>
</comment>
<dbReference type="PANTHER" id="PTHR11601">
    <property type="entry name" value="CYSTEINE DESULFURYLASE FAMILY MEMBER"/>
    <property type="match status" value="1"/>
</dbReference>
<reference evidence="10" key="1">
    <citation type="submission" date="2018-01" db="EMBL/GenBank/DDBJ databases">
        <title>Genomic characterization of Leptospira inadai serogroup Lyme isolated from captured rat in Brazil and comparative analysis with human reference strain.</title>
        <authorList>
            <person name="Moreno L.Z."/>
            <person name="Loureiro A.P."/>
            <person name="Miraglia F."/>
            <person name="Kremer F.S."/>
            <person name="Eslabao M.R."/>
            <person name="Dellagostin O.A."/>
            <person name="Lilenbaum W."/>
            <person name="Moreno A.M."/>
        </authorList>
    </citation>
    <scope>NUCLEOTIDE SEQUENCE [LARGE SCALE GENOMIC DNA]</scope>
    <source>
        <strain evidence="10">M34/99</strain>
    </source>
</reference>
<evidence type="ECO:0000256" key="7">
    <source>
        <dbReference type="ARBA" id="ARBA00023014"/>
    </source>
</evidence>